<sequence length="123" mass="14226">MLILFFFLFFRFVCVLLQAVSLTRSMSKEHCSSTPKTIYENETYVHSYCTTAVTEDVSIVTYNSNGGWQQWHHPHHPSVLIYFEHCQQALLESSGVIVRYYVFYARLPYDKSDMVVATTLAAV</sequence>
<reference evidence="3" key="1">
    <citation type="submission" date="2015-01" db="EMBL/GenBank/DDBJ databases">
        <authorList>
            <person name="Aksoy S."/>
            <person name="Warren W."/>
            <person name="Wilson R.K."/>
        </authorList>
    </citation>
    <scope>NUCLEOTIDE SEQUENCE [LARGE SCALE GENOMIC DNA]</scope>
    <source>
        <strain evidence="3">IAEA</strain>
    </source>
</reference>
<keyword evidence="1" id="KW-0732">Signal</keyword>
<evidence type="ECO:0000313" key="3">
    <source>
        <dbReference type="Proteomes" id="UP000092460"/>
    </source>
</evidence>
<dbReference type="Proteomes" id="UP000092460">
    <property type="component" value="Unassembled WGS sequence"/>
</dbReference>
<evidence type="ECO:0000313" key="2">
    <source>
        <dbReference type="EnsemblMetazoa" id="GPPI035352-PA"/>
    </source>
</evidence>
<dbReference type="AlphaFoldDB" id="A0A1B0BN85"/>
<dbReference type="EnsemblMetazoa" id="GPPI035352-RA">
    <property type="protein sequence ID" value="GPPI035352-PA"/>
    <property type="gene ID" value="GPPI035352"/>
</dbReference>
<organism evidence="2 3">
    <name type="scientific">Glossina palpalis gambiensis</name>
    <dbReference type="NCBI Taxonomy" id="67801"/>
    <lineage>
        <taxon>Eukaryota</taxon>
        <taxon>Metazoa</taxon>
        <taxon>Ecdysozoa</taxon>
        <taxon>Arthropoda</taxon>
        <taxon>Hexapoda</taxon>
        <taxon>Insecta</taxon>
        <taxon>Pterygota</taxon>
        <taxon>Neoptera</taxon>
        <taxon>Endopterygota</taxon>
        <taxon>Diptera</taxon>
        <taxon>Brachycera</taxon>
        <taxon>Muscomorpha</taxon>
        <taxon>Hippoboscoidea</taxon>
        <taxon>Glossinidae</taxon>
        <taxon>Glossina</taxon>
    </lineage>
</organism>
<evidence type="ECO:0000256" key="1">
    <source>
        <dbReference type="SAM" id="SignalP"/>
    </source>
</evidence>
<feature type="chain" id="PRO_5008405048" description="Secreted protein" evidence="1">
    <location>
        <begin position="20"/>
        <end position="123"/>
    </location>
</feature>
<dbReference type="VEuPathDB" id="VectorBase:GPPI035352"/>
<reference evidence="2" key="2">
    <citation type="submission" date="2020-05" db="UniProtKB">
        <authorList>
            <consortium name="EnsemblMetazoa"/>
        </authorList>
    </citation>
    <scope>IDENTIFICATION</scope>
    <source>
        <strain evidence="2">IAEA</strain>
    </source>
</reference>
<protein>
    <recommendedName>
        <fullName evidence="4">Secreted protein</fullName>
    </recommendedName>
</protein>
<accession>A0A1B0BN85</accession>
<keyword evidence="3" id="KW-1185">Reference proteome</keyword>
<evidence type="ECO:0008006" key="4">
    <source>
        <dbReference type="Google" id="ProtNLM"/>
    </source>
</evidence>
<proteinExistence type="predicted"/>
<name>A0A1B0BN85_9MUSC</name>
<dbReference type="EMBL" id="JXJN01017236">
    <property type="status" value="NOT_ANNOTATED_CDS"/>
    <property type="molecule type" value="Genomic_DNA"/>
</dbReference>
<feature type="signal peptide" evidence="1">
    <location>
        <begin position="1"/>
        <end position="19"/>
    </location>
</feature>